<dbReference type="AlphaFoldDB" id="A0AAD6HWE8"/>
<gene>
    <name evidence="1" type="ORF">N7493_000501</name>
</gene>
<accession>A0AAD6HWE8</accession>
<dbReference type="EMBL" id="JAQJAN010000001">
    <property type="protein sequence ID" value="KAJ5740629.1"/>
    <property type="molecule type" value="Genomic_DNA"/>
</dbReference>
<keyword evidence="2" id="KW-1185">Reference proteome</keyword>
<reference evidence="1" key="2">
    <citation type="submission" date="2023-01" db="EMBL/GenBank/DDBJ databases">
        <authorList>
            <person name="Petersen C."/>
        </authorList>
    </citation>
    <scope>NUCLEOTIDE SEQUENCE</scope>
    <source>
        <strain evidence="1">IBT 17514</strain>
    </source>
</reference>
<comment type="caution">
    <text evidence="1">The sequence shown here is derived from an EMBL/GenBank/DDBJ whole genome shotgun (WGS) entry which is preliminary data.</text>
</comment>
<reference evidence="1" key="1">
    <citation type="journal article" date="2023" name="IMA Fungus">
        <title>Comparative genomic study of the Penicillium genus elucidates a diverse pangenome and 15 lateral gene transfer events.</title>
        <authorList>
            <person name="Petersen C."/>
            <person name="Sorensen T."/>
            <person name="Nielsen M.R."/>
            <person name="Sondergaard T.E."/>
            <person name="Sorensen J.L."/>
            <person name="Fitzpatrick D.A."/>
            <person name="Frisvad J.C."/>
            <person name="Nielsen K.L."/>
        </authorList>
    </citation>
    <scope>NUCLEOTIDE SEQUENCE</scope>
    <source>
        <strain evidence="1">IBT 17514</strain>
    </source>
</reference>
<sequence length="140" mass="16308">MPIGLWKGPDHEFAADPPGWRVGVTADSNSNAAALMMEMDLRSSNWGFPPFYWTSEIDNVYAVREDGLDLDVGVVEMMCYFARSEVMEIMLENAFCSPDLQEKQKVLDYITLENMVRDWKMRDKKEMDEYSSWKEVESWD</sequence>
<dbReference type="Proteomes" id="UP001215712">
    <property type="component" value="Unassembled WGS sequence"/>
</dbReference>
<evidence type="ECO:0000313" key="2">
    <source>
        <dbReference type="Proteomes" id="UP001215712"/>
    </source>
</evidence>
<protein>
    <submittedName>
        <fullName evidence="1">Uncharacterized protein</fullName>
    </submittedName>
</protein>
<organism evidence="1 2">
    <name type="scientific">Penicillium malachiteum</name>
    <dbReference type="NCBI Taxonomy" id="1324776"/>
    <lineage>
        <taxon>Eukaryota</taxon>
        <taxon>Fungi</taxon>
        <taxon>Dikarya</taxon>
        <taxon>Ascomycota</taxon>
        <taxon>Pezizomycotina</taxon>
        <taxon>Eurotiomycetes</taxon>
        <taxon>Eurotiomycetidae</taxon>
        <taxon>Eurotiales</taxon>
        <taxon>Aspergillaceae</taxon>
        <taxon>Penicillium</taxon>
    </lineage>
</organism>
<name>A0AAD6HWE8_9EURO</name>
<proteinExistence type="predicted"/>
<evidence type="ECO:0000313" key="1">
    <source>
        <dbReference type="EMBL" id="KAJ5740629.1"/>
    </source>
</evidence>